<evidence type="ECO:0000313" key="2">
    <source>
        <dbReference type="Proteomes" id="UP000193642"/>
    </source>
</evidence>
<comment type="caution">
    <text evidence="1">The sequence shown here is derived from an EMBL/GenBank/DDBJ whole genome shotgun (WGS) entry which is preliminary data.</text>
</comment>
<name>A0A1Y2C1V3_9FUNG</name>
<dbReference type="OrthoDB" id="550575at2759"/>
<keyword evidence="2" id="KW-1185">Reference proteome</keyword>
<gene>
    <name evidence="1" type="ORF">BCR33DRAFT_719101</name>
</gene>
<evidence type="ECO:0008006" key="3">
    <source>
        <dbReference type="Google" id="ProtNLM"/>
    </source>
</evidence>
<reference evidence="1 2" key="1">
    <citation type="submission" date="2016-07" db="EMBL/GenBank/DDBJ databases">
        <title>Pervasive Adenine N6-methylation of Active Genes in Fungi.</title>
        <authorList>
            <consortium name="DOE Joint Genome Institute"/>
            <person name="Mondo S.J."/>
            <person name="Dannebaum R.O."/>
            <person name="Kuo R.C."/>
            <person name="Labutti K."/>
            <person name="Haridas S."/>
            <person name="Kuo A."/>
            <person name="Salamov A."/>
            <person name="Ahrendt S.R."/>
            <person name="Lipzen A."/>
            <person name="Sullivan W."/>
            <person name="Andreopoulos W.B."/>
            <person name="Clum A."/>
            <person name="Lindquist E."/>
            <person name="Daum C."/>
            <person name="Ramamoorthy G.K."/>
            <person name="Gryganskyi A."/>
            <person name="Culley D."/>
            <person name="Magnuson J.K."/>
            <person name="James T.Y."/>
            <person name="O'Malley M.A."/>
            <person name="Stajich J.E."/>
            <person name="Spatafora J.W."/>
            <person name="Visel A."/>
            <person name="Grigoriev I.V."/>
        </authorList>
    </citation>
    <scope>NUCLEOTIDE SEQUENCE [LARGE SCALE GENOMIC DNA]</scope>
    <source>
        <strain evidence="1 2">JEL800</strain>
    </source>
</reference>
<proteinExistence type="predicted"/>
<dbReference type="Gene3D" id="3.80.10.10">
    <property type="entry name" value="Ribonuclease Inhibitor"/>
    <property type="match status" value="1"/>
</dbReference>
<dbReference type="AlphaFoldDB" id="A0A1Y2C1V3"/>
<dbReference type="EMBL" id="MCGO01000033">
    <property type="protein sequence ID" value="ORY40999.1"/>
    <property type="molecule type" value="Genomic_DNA"/>
</dbReference>
<accession>A0A1Y2C1V3</accession>
<sequence>MTVPESLDHQEANIRQLLVGYLRTANRESVAFVNFGYSLVDAFAMMQWPEMAARIEEIRVETGCNQMTARITAGYLEGEFCVLKAEMTNTALCKGPKTFSILPGTNTTQECLQSTSGKENIVLPFILNACTPKDLIDCISRNPSLRVLNLIGAHESVTDDVLLALVKYCPNLEQLTFGQDNIHLPPLNVSCSTLKTLVSSCKKLKFLRICHPCQEGGDPSDPTGELCHMLNQNGFVQQFIPNPESCRDSLVKHPYQFWRRTVEESYCSAVWYERAI</sequence>
<protein>
    <recommendedName>
        <fullName evidence="3">RNI-like protein</fullName>
    </recommendedName>
</protein>
<dbReference type="InterPro" id="IPR032675">
    <property type="entry name" value="LRR_dom_sf"/>
</dbReference>
<dbReference type="SUPFAM" id="SSF52047">
    <property type="entry name" value="RNI-like"/>
    <property type="match status" value="1"/>
</dbReference>
<organism evidence="1 2">
    <name type="scientific">Rhizoclosmatium globosum</name>
    <dbReference type="NCBI Taxonomy" id="329046"/>
    <lineage>
        <taxon>Eukaryota</taxon>
        <taxon>Fungi</taxon>
        <taxon>Fungi incertae sedis</taxon>
        <taxon>Chytridiomycota</taxon>
        <taxon>Chytridiomycota incertae sedis</taxon>
        <taxon>Chytridiomycetes</taxon>
        <taxon>Chytridiales</taxon>
        <taxon>Chytriomycetaceae</taxon>
        <taxon>Rhizoclosmatium</taxon>
    </lineage>
</organism>
<dbReference type="Proteomes" id="UP000193642">
    <property type="component" value="Unassembled WGS sequence"/>
</dbReference>
<evidence type="ECO:0000313" key="1">
    <source>
        <dbReference type="EMBL" id="ORY40999.1"/>
    </source>
</evidence>